<dbReference type="RefSeq" id="WP_133591484.1">
    <property type="nucleotide sequence ID" value="NZ_CP037953.1"/>
</dbReference>
<keyword evidence="2" id="KW-1185">Reference proteome</keyword>
<dbReference type="EMBL" id="SNYM01000012">
    <property type="protein sequence ID" value="TDQ46767.1"/>
    <property type="molecule type" value="Genomic_DNA"/>
</dbReference>
<sequence length="150" mass="17259">MSHPLLESFPFVYPITVAWGEMDAFQHVNNVMYFRYFESARVAYGHQVNMMDPNENEGVAPILAATSARYKRPITFPDSLLVGVRIAKMSNNRFWQQYAIVSASQNAITTEGEAEIVMFDYRHQRKADIPPALKKRIEALEQREFVIDAQ</sequence>
<dbReference type="PANTHER" id="PTHR31793">
    <property type="entry name" value="4-HYDROXYBENZOYL-COA THIOESTERASE FAMILY MEMBER"/>
    <property type="match status" value="1"/>
</dbReference>
<organism evidence="1 2">
    <name type="scientific">Permianibacter aggregans</name>
    <dbReference type="NCBI Taxonomy" id="1510150"/>
    <lineage>
        <taxon>Bacteria</taxon>
        <taxon>Pseudomonadati</taxon>
        <taxon>Pseudomonadota</taxon>
        <taxon>Gammaproteobacteria</taxon>
        <taxon>Pseudomonadales</taxon>
        <taxon>Pseudomonadaceae</taxon>
        <taxon>Permianibacter</taxon>
    </lineage>
</organism>
<gene>
    <name evidence="1" type="ORF">EV696_11222</name>
</gene>
<evidence type="ECO:0000313" key="1">
    <source>
        <dbReference type="EMBL" id="TDQ46767.1"/>
    </source>
</evidence>
<dbReference type="Gene3D" id="3.10.129.10">
    <property type="entry name" value="Hotdog Thioesterase"/>
    <property type="match status" value="1"/>
</dbReference>
<accession>A0A4V3D774</accession>
<dbReference type="PANTHER" id="PTHR31793:SF40">
    <property type="entry name" value="ACYL-COA THIOESTER HYDROLASE, YBGC_YBAW FAMILY"/>
    <property type="match status" value="1"/>
</dbReference>
<dbReference type="InterPro" id="IPR050563">
    <property type="entry name" value="4-hydroxybenzoyl-CoA_TE"/>
</dbReference>
<comment type="caution">
    <text evidence="1">The sequence shown here is derived from an EMBL/GenBank/DDBJ whole genome shotgun (WGS) entry which is preliminary data.</text>
</comment>
<dbReference type="Proteomes" id="UP000295375">
    <property type="component" value="Unassembled WGS sequence"/>
</dbReference>
<keyword evidence="1" id="KW-0378">Hydrolase</keyword>
<dbReference type="GO" id="GO:0047617">
    <property type="term" value="F:fatty acyl-CoA hydrolase activity"/>
    <property type="evidence" value="ECO:0007669"/>
    <property type="project" value="TreeGrafter"/>
</dbReference>
<dbReference type="AlphaFoldDB" id="A0A4V3D774"/>
<dbReference type="OrthoDB" id="9799036at2"/>
<reference evidence="1 2" key="1">
    <citation type="submission" date="2019-03" db="EMBL/GenBank/DDBJ databases">
        <title>Genomic Encyclopedia of Type Strains, Phase IV (KMG-IV): sequencing the most valuable type-strain genomes for metagenomic binning, comparative biology and taxonomic classification.</title>
        <authorList>
            <person name="Goeker M."/>
        </authorList>
    </citation>
    <scope>NUCLEOTIDE SEQUENCE [LARGE SCALE GENOMIC DNA]</scope>
    <source>
        <strain evidence="1 2">DSM 103792</strain>
    </source>
</reference>
<dbReference type="InterPro" id="IPR029069">
    <property type="entry name" value="HotDog_dom_sf"/>
</dbReference>
<dbReference type="SUPFAM" id="SSF54637">
    <property type="entry name" value="Thioesterase/thiol ester dehydrase-isomerase"/>
    <property type="match status" value="1"/>
</dbReference>
<evidence type="ECO:0000313" key="2">
    <source>
        <dbReference type="Proteomes" id="UP000295375"/>
    </source>
</evidence>
<dbReference type="Pfam" id="PF13279">
    <property type="entry name" value="4HBT_2"/>
    <property type="match status" value="1"/>
</dbReference>
<proteinExistence type="predicted"/>
<dbReference type="CDD" id="cd00586">
    <property type="entry name" value="4HBT"/>
    <property type="match status" value="1"/>
</dbReference>
<name>A0A4V3D774_9GAMM</name>
<protein>
    <submittedName>
        <fullName evidence="1">Acyl-CoA thioester hydrolase</fullName>
    </submittedName>
</protein>